<accession>A0A8J2T4G1</accession>
<dbReference type="Pfam" id="PF10270">
    <property type="entry name" value="MMgT"/>
    <property type="match status" value="1"/>
</dbReference>
<gene>
    <name evidence="8" type="ORF">BN860_02278g</name>
</gene>
<dbReference type="GO" id="GO:0072546">
    <property type="term" value="C:EMC complex"/>
    <property type="evidence" value="ECO:0007669"/>
    <property type="project" value="TreeGrafter"/>
</dbReference>
<dbReference type="InterPro" id="IPR053279">
    <property type="entry name" value="EMC_subunit"/>
</dbReference>
<organism evidence="8 9">
    <name type="scientific">Zygosaccharomyces bailii (strain CLIB 213 / ATCC 58445 / CBS 680 / BCRC 21525 / NBRC 1098 / NCYC 1416 / NRRL Y-2227)</name>
    <dbReference type="NCBI Taxonomy" id="1333698"/>
    <lineage>
        <taxon>Eukaryota</taxon>
        <taxon>Fungi</taxon>
        <taxon>Dikarya</taxon>
        <taxon>Ascomycota</taxon>
        <taxon>Saccharomycotina</taxon>
        <taxon>Saccharomycetes</taxon>
        <taxon>Saccharomycetales</taxon>
        <taxon>Saccharomycetaceae</taxon>
        <taxon>Zygosaccharomyces</taxon>
    </lineage>
</organism>
<keyword evidence="3 6" id="KW-0812">Transmembrane</keyword>
<evidence type="ECO:0000313" key="9">
    <source>
        <dbReference type="Proteomes" id="UP000019375"/>
    </source>
</evidence>
<dbReference type="EMBL" id="HG316455">
    <property type="protein sequence ID" value="CDF88099.1"/>
    <property type="molecule type" value="Genomic_DNA"/>
</dbReference>
<dbReference type="Proteomes" id="UP000019375">
    <property type="component" value="Unassembled WGS sequence"/>
</dbReference>
<proteinExistence type="inferred from homology"/>
<feature type="signal peptide" evidence="7">
    <location>
        <begin position="1"/>
        <end position="22"/>
    </location>
</feature>
<dbReference type="PANTHER" id="PTHR28144:SF1">
    <property type="entry name" value="ER MEMBRANE PROTEIN COMPLEX SUBUNIT 5"/>
    <property type="match status" value="1"/>
</dbReference>
<feature type="transmembrane region" description="Helical" evidence="6">
    <location>
        <begin position="49"/>
        <end position="68"/>
    </location>
</feature>
<reference evidence="9" key="1">
    <citation type="journal article" date="2013" name="Genome Announc.">
        <title>Genome sequence of the food spoilage yeast Zygosaccharomyces bailii CLIB 213(T).</title>
        <authorList>
            <person name="Galeote V."/>
            <person name="Bigey F."/>
            <person name="Devillers H."/>
            <person name="Neuveglise C."/>
            <person name="Dequin S."/>
        </authorList>
    </citation>
    <scope>NUCLEOTIDE SEQUENCE [LARGE SCALE GENOMIC DNA]</scope>
    <source>
        <strain evidence="9">CLIB 213 / ATCC 58445 / CBS 680 / CCRC 21525 / NBRC 1098 / NCYC 1416 / NRRL Y-2227</strain>
    </source>
</reference>
<evidence type="ECO:0000256" key="4">
    <source>
        <dbReference type="ARBA" id="ARBA00022989"/>
    </source>
</evidence>
<dbReference type="OrthoDB" id="44756at2759"/>
<dbReference type="InterPro" id="IPR018937">
    <property type="entry name" value="MMgT"/>
</dbReference>
<evidence type="ECO:0000256" key="2">
    <source>
        <dbReference type="ARBA" id="ARBA00006109"/>
    </source>
</evidence>
<keyword evidence="4 6" id="KW-1133">Transmembrane helix</keyword>
<protein>
    <submittedName>
        <fullName evidence="8">BN860_02278g1_1</fullName>
    </submittedName>
</protein>
<evidence type="ECO:0000256" key="5">
    <source>
        <dbReference type="ARBA" id="ARBA00023136"/>
    </source>
</evidence>
<dbReference type="GO" id="GO:0034975">
    <property type="term" value="P:protein folding in endoplasmic reticulum"/>
    <property type="evidence" value="ECO:0007669"/>
    <property type="project" value="TreeGrafter"/>
</dbReference>
<keyword evidence="9" id="KW-1185">Reference proteome</keyword>
<keyword evidence="7" id="KW-0732">Signal</keyword>
<evidence type="ECO:0000256" key="1">
    <source>
        <dbReference type="ARBA" id="ARBA00004127"/>
    </source>
</evidence>
<name>A0A8J2T4G1_ZYGB2</name>
<evidence type="ECO:0000313" key="8">
    <source>
        <dbReference type="EMBL" id="CDF88099.1"/>
    </source>
</evidence>
<comment type="subcellular location">
    <subcellularLocation>
        <location evidence="1">Endomembrane system</location>
        <topology evidence="1">Multi-pass membrane protein</topology>
    </subcellularLocation>
</comment>
<comment type="similarity">
    <text evidence="2">Belongs to the membrane magnesium transporter (TC 1.A.67) family.</text>
</comment>
<keyword evidence="5 6" id="KW-0472">Membrane</keyword>
<evidence type="ECO:0000256" key="3">
    <source>
        <dbReference type="ARBA" id="ARBA00022692"/>
    </source>
</evidence>
<evidence type="ECO:0000256" key="7">
    <source>
        <dbReference type="SAM" id="SignalP"/>
    </source>
</evidence>
<evidence type="ECO:0000256" key="6">
    <source>
        <dbReference type="SAM" id="Phobius"/>
    </source>
</evidence>
<dbReference type="PANTHER" id="PTHR28144">
    <property type="entry name" value="ER MEMBRANE PROTEIN COMPLEX SUBUNIT 5"/>
    <property type="match status" value="1"/>
</dbReference>
<sequence>MTFWSSVLIAFASLLLFHSGFSSHEFHQLLKSLPQDSPSQLDSHLPKDIQYETLAAVSIFTFAVFSSFKKLRYYPLQGPQNMITLNQFLPDIQMNKATNVDNLIGNDPYGEINYTANFVDVHAKREQTRKLLQQTAKKES</sequence>
<feature type="chain" id="PRO_5035159145" evidence="7">
    <location>
        <begin position="23"/>
        <end position="140"/>
    </location>
</feature>
<dbReference type="AlphaFoldDB" id="A0A8J2T4G1"/>